<dbReference type="Pfam" id="PF13649">
    <property type="entry name" value="Methyltransf_25"/>
    <property type="match status" value="1"/>
</dbReference>
<dbReference type="PANTHER" id="PTHR43861">
    <property type="entry name" value="TRANS-ACONITATE 2-METHYLTRANSFERASE-RELATED"/>
    <property type="match status" value="1"/>
</dbReference>
<protein>
    <submittedName>
        <fullName evidence="3">Class I SAM-dependent methyltransferase</fullName>
    </submittedName>
</protein>
<dbReference type="EMBL" id="BAAACW010000109">
    <property type="protein sequence ID" value="GAA0365481.1"/>
    <property type="molecule type" value="Genomic_DNA"/>
</dbReference>
<evidence type="ECO:0000313" key="3">
    <source>
        <dbReference type="EMBL" id="GAA0365481.1"/>
    </source>
</evidence>
<keyword evidence="4" id="KW-1185">Reference proteome</keyword>
<dbReference type="Gene3D" id="2.20.25.110">
    <property type="entry name" value="S-adenosyl-L-methionine-dependent methyltransferases"/>
    <property type="match status" value="1"/>
</dbReference>
<dbReference type="InterPro" id="IPR041698">
    <property type="entry name" value="Methyltransf_25"/>
</dbReference>
<organism evidence="3 4">
    <name type="scientific">Alkalibacterium iburiense</name>
    <dbReference type="NCBI Taxonomy" id="290589"/>
    <lineage>
        <taxon>Bacteria</taxon>
        <taxon>Bacillati</taxon>
        <taxon>Bacillota</taxon>
        <taxon>Bacilli</taxon>
        <taxon>Lactobacillales</taxon>
        <taxon>Carnobacteriaceae</taxon>
        <taxon>Alkalibacterium</taxon>
    </lineage>
</organism>
<dbReference type="InterPro" id="IPR029063">
    <property type="entry name" value="SAM-dependent_MTases_sf"/>
</dbReference>
<comment type="caution">
    <text evidence="3">The sequence shown here is derived from an EMBL/GenBank/DDBJ whole genome shotgun (WGS) entry which is preliminary data.</text>
</comment>
<dbReference type="Gene3D" id="3.40.50.150">
    <property type="entry name" value="Vaccinia Virus protein VP39"/>
    <property type="match status" value="1"/>
</dbReference>
<proteinExistence type="predicted"/>
<sequence length="243" mass="28623">MTYNWFARVYDDLMDDTLYEKWFAYTSRYLSSNATLLELGCGTGILGLTLKEKGYDVSGLDLSEDMLSLAYNRQQEHSIFFPLIQRDMRDLSELANYDGIVCYSDALCYMENENELLKVFREAYAHLNTNGYFLFDVHSLYQIELFLKTSFHAETDGIVFLWDSFEGAYPHSVEHELTFFVERDDQAYDRYEEVHKERTYKIDTYLELLRKAGFSNIEVTADFEESVNEKSKRWFFAAQKLGE</sequence>
<keyword evidence="1" id="KW-0808">Transferase</keyword>
<dbReference type="Proteomes" id="UP001501166">
    <property type="component" value="Unassembled WGS sequence"/>
</dbReference>
<keyword evidence="3" id="KW-0489">Methyltransferase</keyword>
<dbReference type="GO" id="GO:0008168">
    <property type="term" value="F:methyltransferase activity"/>
    <property type="evidence" value="ECO:0007669"/>
    <property type="project" value="UniProtKB-KW"/>
</dbReference>
<evidence type="ECO:0000313" key="4">
    <source>
        <dbReference type="Proteomes" id="UP001501166"/>
    </source>
</evidence>
<evidence type="ECO:0000256" key="1">
    <source>
        <dbReference type="ARBA" id="ARBA00022679"/>
    </source>
</evidence>
<dbReference type="CDD" id="cd02440">
    <property type="entry name" value="AdoMet_MTases"/>
    <property type="match status" value="1"/>
</dbReference>
<feature type="domain" description="Methyltransferase" evidence="2">
    <location>
        <begin position="37"/>
        <end position="131"/>
    </location>
</feature>
<dbReference type="GO" id="GO:0032259">
    <property type="term" value="P:methylation"/>
    <property type="evidence" value="ECO:0007669"/>
    <property type="project" value="UniProtKB-KW"/>
</dbReference>
<gene>
    <name evidence="3" type="ORF">GCM10008932_17100</name>
</gene>
<name>A0ABP3HBG6_9LACT</name>
<reference evidence="4" key="1">
    <citation type="journal article" date="2019" name="Int. J. Syst. Evol. Microbiol.">
        <title>The Global Catalogue of Microorganisms (GCM) 10K type strain sequencing project: providing services to taxonomists for standard genome sequencing and annotation.</title>
        <authorList>
            <consortium name="The Broad Institute Genomics Platform"/>
            <consortium name="The Broad Institute Genome Sequencing Center for Infectious Disease"/>
            <person name="Wu L."/>
            <person name="Ma J."/>
        </authorList>
    </citation>
    <scope>NUCLEOTIDE SEQUENCE [LARGE SCALE GENOMIC DNA]</scope>
    <source>
        <strain evidence="4">JCM 12662</strain>
    </source>
</reference>
<accession>A0ABP3HBG6</accession>
<evidence type="ECO:0000259" key="2">
    <source>
        <dbReference type="Pfam" id="PF13649"/>
    </source>
</evidence>
<dbReference type="SUPFAM" id="SSF53335">
    <property type="entry name" value="S-adenosyl-L-methionine-dependent methyltransferases"/>
    <property type="match status" value="1"/>
</dbReference>
<dbReference type="RefSeq" id="WP_343755689.1">
    <property type="nucleotide sequence ID" value="NZ_BAAACW010000109.1"/>
</dbReference>